<protein>
    <submittedName>
        <fullName evidence="1">Uncharacterized protein</fullName>
    </submittedName>
</protein>
<sequence>MLLKLDGAELDLDDLIDPEDRLVQKLIQYIELKKNDSSMSKIEVGGACKACGSYINQDPTSFFSTIHNCEIWHFSILTDEELDDEEDYIDKDWKRIMGDDSDWTQEEIRIYRCCDCKKWYIDNDC</sequence>
<keyword evidence="2" id="KW-1185">Reference proteome</keyword>
<dbReference type="EMBL" id="WBOT01000012">
    <property type="protein sequence ID" value="KAB2329478.1"/>
    <property type="molecule type" value="Genomic_DNA"/>
</dbReference>
<organism evidence="1 2">
    <name type="scientific">Bacillus mesophilum</name>
    <dbReference type="NCBI Taxonomy" id="1071718"/>
    <lineage>
        <taxon>Bacteria</taxon>
        <taxon>Bacillati</taxon>
        <taxon>Bacillota</taxon>
        <taxon>Bacilli</taxon>
        <taxon>Bacillales</taxon>
        <taxon>Bacillaceae</taxon>
        <taxon>Bacillus</taxon>
    </lineage>
</organism>
<gene>
    <name evidence="1" type="ORF">F7732_21370</name>
</gene>
<comment type="caution">
    <text evidence="1">The sequence shown here is derived from an EMBL/GenBank/DDBJ whole genome shotgun (WGS) entry which is preliminary data.</text>
</comment>
<dbReference type="RefSeq" id="WP_151576051.1">
    <property type="nucleotide sequence ID" value="NZ_WBOT01000012.1"/>
</dbReference>
<dbReference type="Proteomes" id="UP000441354">
    <property type="component" value="Unassembled WGS sequence"/>
</dbReference>
<proteinExistence type="predicted"/>
<name>A0A7V7RI15_9BACI</name>
<reference evidence="1 2" key="1">
    <citation type="journal article" date="2014" name="Arch. Microbiol.">
        <title>Bacillus mesophilum sp. nov., strain IITR-54T, a novel 4-chlorobiphenyl dechlorinating bacterium.</title>
        <authorList>
            <person name="Manickam N."/>
            <person name="Singh N.K."/>
            <person name="Bajaj A."/>
            <person name="Kumar R.M."/>
            <person name="Kaur G."/>
            <person name="Kaur N."/>
            <person name="Bala M."/>
            <person name="Kumar A."/>
            <person name="Mayilraj S."/>
        </authorList>
    </citation>
    <scope>NUCLEOTIDE SEQUENCE [LARGE SCALE GENOMIC DNA]</scope>
    <source>
        <strain evidence="1 2">IITR-54</strain>
    </source>
</reference>
<evidence type="ECO:0000313" key="2">
    <source>
        <dbReference type="Proteomes" id="UP000441354"/>
    </source>
</evidence>
<accession>A0A7V7RI15</accession>
<dbReference type="AlphaFoldDB" id="A0A7V7RI15"/>
<evidence type="ECO:0000313" key="1">
    <source>
        <dbReference type="EMBL" id="KAB2329478.1"/>
    </source>
</evidence>